<accession>A0A4D6EI05</accession>
<dbReference type="InterPro" id="IPR036047">
    <property type="entry name" value="F-box-like_dom_sf"/>
</dbReference>
<dbReference type="Pfam" id="PF02493">
    <property type="entry name" value="MORN"/>
    <property type="match status" value="3"/>
</dbReference>
<proteinExistence type="predicted"/>
<reference evidence="2" key="1">
    <citation type="journal article" date="2019" name="Front. Microbiol.">
        <title>Pandoravirus Celtis Illustrates the Microevolution Processes at Work in the Giant Pandoraviridae Genomes.</title>
        <authorList>
            <person name="Legendre M."/>
            <person name="Alempic J.M."/>
            <person name="Philippe N."/>
            <person name="Lartigue A."/>
            <person name="Jeudy S."/>
            <person name="Poirot O."/>
            <person name="Ta N.T."/>
            <person name="Nin S."/>
            <person name="Coute Y."/>
            <person name="Abergel C."/>
            <person name="Claverie J.M."/>
        </authorList>
    </citation>
    <scope>NUCLEOTIDE SEQUENCE</scope>
</reference>
<evidence type="ECO:0000313" key="2">
    <source>
        <dbReference type="EMBL" id="QBZ81440.1"/>
    </source>
</evidence>
<keyword evidence="1" id="KW-0677">Repeat</keyword>
<name>A0A4D6EI05_9VIRU</name>
<dbReference type="Proteomes" id="UP001237152">
    <property type="component" value="Segment"/>
</dbReference>
<dbReference type="PANTHER" id="PTHR23084">
    <property type="entry name" value="PHOSPHATIDYLINOSITOL-4-PHOSPHATE 5-KINASE RELATED"/>
    <property type="match status" value="1"/>
</dbReference>
<evidence type="ECO:0000256" key="1">
    <source>
        <dbReference type="ARBA" id="ARBA00022737"/>
    </source>
</evidence>
<organism evidence="2 3">
    <name type="scientific">Pandoravirus celtis</name>
    <dbReference type="NCBI Taxonomy" id="2568002"/>
    <lineage>
        <taxon>Viruses</taxon>
        <taxon>Pandoravirus</taxon>
    </lineage>
</organism>
<dbReference type="SUPFAM" id="SSF82185">
    <property type="entry name" value="Histone H3 K4-specific methyltransferase SET7/9 N-terminal domain"/>
    <property type="match status" value="2"/>
</dbReference>
<dbReference type="SUPFAM" id="SSF81383">
    <property type="entry name" value="F-box domain"/>
    <property type="match status" value="1"/>
</dbReference>
<gene>
    <name evidence="2" type="ORF">pclt_cds_853</name>
</gene>
<dbReference type="PANTHER" id="PTHR23084:SF263">
    <property type="entry name" value="MORN REPEAT-CONTAINING PROTEIN 1"/>
    <property type="match status" value="1"/>
</dbReference>
<dbReference type="EMBL" id="MK174290">
    <property type="protein sequence ID" value="QBZ81440.1"/>
    <property type="molecule type" value="Genomic_DNA"/>
</dbReference>
<evidence type="ECO:0000313" key="3">
    <source>
        <dbReference type="Proteomes" id="UP001237152"/>
    </source>
</evidence>
<sequence length="561" mass="61301">MDRILLLDLPAEILWAIADSLLCGAADPSAVARLGLVNRALYSTLVDDDTSWLARCRRRYGRAQTDLFEKATDAGMRWIHIYAAMSRTYRMSSGWATVRVDINGPATLIAHGVVYQGQTARGRPTGYGLYTTHTRNRTDGYLVVAEAHLSGDVGCQSGWIHARRINATGHATVPPPTRRVHRTNGICLCALCKDAVPTFAGPLGGTMIAYTGGWDAGRLHGQGHAEFDCGLVYEGQWAGGVPHGCGTLDGDFILQWHRGVPIESGRCTITDVYGGECYGGEWMYEGDVTLAASSGYEHTVRQWYAMLVNNGVHALRELDTSKRADAANGHMWLSVPDTMAHGRGTATHTDGRVYSGTWRLNRRQVGRCTLANGTVLDGAWGARPPGGSGTVTYDGHLTYAHVLWNARDQPCRHGRLRRPVLGAGQSPRACPCAPQYLTRYGGSHGGSDDYYVVHRNGDVCGGECRHDEDGALSAVRWFACSDMCVDPDFAGLMLFADGGWSRARPKGRPWTSAVYWPTNVNSDAFARFAAYVRKGLIGWDEDMINFFWQTMAGLHVDRADP</sequence>
<protein>
    <submittedName>
        <fullName evidence="2">Morn repeat incomplete domain containing protein</fullName>
    </submittedName>
</protein>
<dbReference type="InterPro" id="IPR003409">
    <property type="entry name" value="MORN"/>
</dbReference>